<protein>
    <submittedName>
        <fullName evidence="10">Nucleoside-triphosphatase nucleotide binding protein</fullName>
    </submittedName>
</protein>
<dbReference type="GO" id="GO:0003689">
    <property type="term" value="F:DNA clamp loader activity"/>
    <property type="evidence" value="ECO:0007669"/>
    <property type="project" value="TreeGrafter"/>
</dbReference>
<comment type="similarity">
    <text evidence="2">Belongs to the rad17/RAD24 family.</text>
</comment>
<evidence type="ECO:0000256" key="7">
    <source>
        <dbReference type="ARBA" id="ARBA00023306"/>
    </source>
</evidence>
<keyword evidence="7" id="KW-0131">Cell cycle</keyword>
<dbReference type="InterPro" id="IPR004582">
    <property type="entry name" value="Checkpoint_prot_Rad17_Rad24"/>
</dbReference>
<dbReference type="SUPFAM" id="SSF52540">
    <property type="entry name" value="P-loop containing nucleoside triphosphate hydrolases"/>
    <property type="match status" value="1"/>
</dbReference>
<dbReference type="PANTHER" id="PTHR12172">
    <property type="entry name" value="CELL CYCLE CHECKPOINT PROTEIN RAD17"/>
    <property type="match status" value="1"/>
</dbReference>
<organism evidence="10 11">
    <name type="scientific">Trifolium pratense</name>
    <name type="common">Red clover</name>
    <dbReference type="NCBI Taxonomy" id="57577"/>
    <lineage>
        <taxon>Eukaryota</taxon>
        <taxon>Viridiplantae</taxon>
        <taxon>Streptophyta</taxon>
        <taxon>Embryophyta</taxon>
        <taxon>Tracheophyta</taxon>
        <taxon>Spermatophyta</taxon>
        <taxon>Magnoliopsida</taxon>
        <taxon>eudicotyledons</taxon>
        <taxon>Gunneridae</taxon>
        <taxon>Pentapetalae</taxon>
        <taxon>rosids</taxon>
        <taxon>fabids</taxon>
        <taxon>Fabales</taxon>
        <taxon>Fabaceae</taxon>
        <taxon>Papilionoideae</taxon>
        <taxon>50 kb inversion clade</taxon>
        <taxon>NPAAA clade</taxon>
        <taxon>Hologalegina</taxon>
        <taxon>IRL clade</taxon>
        <taxon>Trifolieae</taxon>
        <taxon>Trifolium</taxon>
    </lineage>
</organism>
<evidence type="ECO:0000313" key="10">
    <source>
        <dbReference type="EMBL" id="PNY06206.1"/>
    </source>
</evidence>
<feature type="domain" description="ATPase AAA-type core" evidence="9">
    <location>
        <begin position="419"/>
        <end position="461"/>
    </location>
</feature>
<sequence length="1265" mass="141394">MLAPVTDLNPSDNPATPPVRNVRRRLVQSTLFPHKPPQPRNKPEENGESNDEQDEDYCDTKNRRKRKSKGKITSVNKGSKSATPKKNSNGKRQSNGKISIADAIMGSTSRNVLSDFDKVVIPKPDLRLEAKLSAEENSRMYAGRQLHPIFSSCKAGKKVQELSEPGSNVFKAKGEDEDESITFAPIHVFENIKDDTSSLDWRNWTFLGNSTYVNSGSESSNSSILGGSVECLNFDKLLSTLDPVGASSFQNSSNSLDIFSMHPENMQETSLPNSTLLEEQTISDPMPKDAKVDMELDESGTFSVEAGYFRKSHTDEPLSRFLQESLRSYYVGCEDKAEGSLWTYKYKPTKAVEVCGNDEAVKFLSDWLHQWHERRYKPRKDTSNRDTRVIQDDDYDFICSDSDYDSEDMNEEDSLQNVLLVTGPIGSGKSAAVYACAQELGFDILELNASDCRNGTIVKQYFGDTLGSHGFKRLSEHTASSQKITTKFPQAPALVNGKAADEVNDGVVELITISDDEACNPGETSQKLHGKNTVACDKVQTLILVEDVDILFPGDRGCIAAIQQIAETARGPIILTSNSENPGLPDNFDRLHVSFSLPTPKELISHLYSVCLREGADIHPLLLEKFIQSCDGDIRKTIMHLQFWLQSKIYRKGNLMNAPFTDLKAHTGYVSLPFDLEVGHQILPKIMPWDFPSEISELIENEFVKSVNKTDENSSLQGLVDEELLHINESQNDLDEQYMETHYIKAKKVEMIQRNGSITDYSELEIQCKAISEFSNSSGSPVASYLQNGRRKLVVVSSDSEEEDSNNRYPQDTDDEANNRHSIKGNNECTSEFQLNDSFPSTSVRKLVCSELEDSDDVHVKYSESADVNCINETSKSFDISCVPESTFVVETAIENGTDTMSGVVSSGHCLEVSMNNEFKPFTSSVRRRLAKLSENSDILMDTEVPDSSPKEALQDFVDEYMETTITKVMDECSRVDFKLKSTFVESSPSLETDVVQNLWEKLRQMDLKQHAISEQLGVSQVVKLASGLSNLISEVDLFHNYQHKHDILEPRSFVSNETTSSWYNDETMMSSVAVHGFCFYVKLIADVGSKLGCANRIDLTSEVLASTTNTMALGKLSRLDIAKSTAIYTGKELELNNPINNMKSENKASLFEVVESIVPARISLALKGDIFNEYLSSLRQISRSDAVRVSQGVEKKRRGRSRGAQHYLSRCTTLSPEDIALVSDDLYRNVSSQHTTNVETSLDPLLHITKRWIMENRELKGKKR</sequence>
<dbReference type="PANTHER" id="PTHR12172:SF1">
    <property type="entry name" value="P-LOOP CONTAINING NUCLEOSIDE TRIPHOSPHATE HYDROLASES SUPERFAMILY PROTEIN"/>
    <property type="match status" value="1"/>
</dbReference>
<evidence type="ECO:0000256" key="2">
    <source>
        <dbReference type="ARBA" id="ARBA00006168"/>
    </source>
</evidence>
<feature type="region of interest" description="Disordered" evidence="8">
    <location>
        <begin position="1"/>
        <end position="98"/>
    </location>
</feature>
<evidence type="ECO:0000256" key="5">
    <source>
        <dbReference type="ARBA" id="ARBA00022840"/>
    </source>
</evidence>
<feature type="compositionally biased region" description="Polar residues" evidence="8">
    <location>
        <begin position="71"/>
        <end position="97"/>
    </location>
</feature>
<dbReference type="STRING" id="57577.A0A2K3NT51"/>
<dbReference type="Gene3D" id="1.10.8.60">
    <property type="match status" value="1"/>
</dbReference>
<name>A0A2K3NT51_TRIPR</name>
<dbReference type="AlphaFoldDB" id="A0A2K3NT51"/>
<reference evidence="10 11" key="2">
    <citation type="journal article" date="2017" name="Front. Plant Sci.">
        <title>Gene Classification and Mining of Molecular Markers Useful in Red Clover (Trifolium pratense) Breeding.</title>
        <authorList>
            <person name="Istvanek J."/>
            <person name="Dluhosova J."/>
            <person name="Dluhos P."/>
            <person name="Patkova L."/>
            <person name="Nedelnik J."/>
            <person name="Repkova J."/>
        </authorList>
    </citation>
    <scope>NUCLEOTIDE SEQUENCE [LARGE SCALE GENOMIC DNA]</scope>
    <source>
        <strain evidence="11">cv. Tatra</strain>
        <tissue evidence="10">Young leaves</tissue>
    </source>
</reference>
<dbReference type="GO" id="GO:0033314">
    <property type="term" value="P:mitotic DNA replication checkpoint signaling"/>
    <property type="evidence" value="ECO:0007669"/>
    <property type="project" value="TreeGrafter"/>
</dbReference>
<dbReference type="EMBL" id="ASHM01001189">
    <property type="protein sequence ID" value="PNY06206.1"/>
    <property type="molecule type" value="Genomic_DNA"/>
</dbReference>
<comment type="subcellular location">
    <subcellularLocation>
        <location evidence="1">Nucleus</location>
    </subcellularLocation>
</comment>
<comment type="caution">
    <text evidence="10">The sequence shown here is derived from an EMBL/GenBank/DDBJ whole genome shotgun (WGS) entry which is preliminary data.</text>
</comment>
<keyword evidence="5" id="KW-0067">ATP-binding</keyword>
<accession>A0A2K3NT51</accession>
<dbReference type="GO" id="GO:0000077">
    <property type="term" value="P:DNA damage checkpoint signaling"/>
    <property type="evidence" value="ECO:0007669"/>
    <property type="project" value="TreeGrafter"/>
</dbReference>
<evidence type="ECO:0000256" key="4">
    <source>
        <dbReference type="ARBA" id="ARBA00022763"/>
    </source>
</evidence>
<dbReference type="GO" id="GO:0016887">
    <property type="term" value="F:ATP hydrolysis activity"/>
    <property type="evidence" value="ECO:0007669"/>
    <property type="project" value="InterPro"/>
</dbReference>
<dbReference type="GO" id="GO:0003682">
    <property type="term" value="F:chromatin binding"/>
    <property type="evidence" value="ECO:0007669"/>
    <property type="project" value="TreeGrafter"/>
</dbReference>
<dbReference type="InterPro" id="IPR003959">
    <property type="entry name" value="ATPase_AAA_core"/>
</dbReference>
<evidence type="ECO:0000256" key="6">
    <source>
        <dbReference type="ARBA" id="ARBA00023242"/>
    </source>
</evidence>
<keyword evidence="4" id="KW-0227">DNA damage</keyword>
<dbReference type="GO" id="GO:0006281">
    <property type="term" value="P:DNA repair"/>
    <property type="evidence" value="ECO:0007669"/>
    <property type="project" value="InterPro"/>
</dbReference>
<evidence type="ECO:0000256" key="8">
    <source>
        <dbReference type="SAM" id="MobiDB-lite"/>
    </source>
</evidence>
<feature type="region of interest" description="Disordered" evidence="8">
    <location>
        <begin position="796"/>
        <end position="820"/>
    </location>
</feature>
<evidence type="ECO:0000259" key="9">
    <source>
        <dbReference type="Pfam" id="PF00004"/>
    </source>
</evidence>
<dbReference type="Pfam" id="PF00004">
    <property type="entry name" value="AAA"/>
    <property type="match status" value="1"/>
</dbReference>
<keyword evidence="3" id="KW-0547">Nucleotide-binding</keyword>
<proteinExistence type="inferred from homology"/>
<dbReference type="InterPro" id="IPR027417">
    <property type="entry name" value="P-loop_NTPase"/>
</dbReference>
<evidence type="ECO:0000256" key="1">
    <source>
        <dbReference type="ARBA" id="ARBA00004123"/>
    </source>
</evidence>
<gene>
    <name evidence="10" type="ORF">L195_g002669</name>
</gene>
<dbReference type="GO" id="GO:0005524">
    <property type="term" value="F:ATP binding"/>
    <property type="evidence" value="ECO:0007669"/>
    <property type="project" value="UniProtKB-KW"/>
</dbReference>
<dbReference type="Proteomes" id="UP000236291">
    <property type="component" value="Unassembled WGS sequence"/>
</dbReference>
<dbReference type="GO" id="GO:0005634">
    <property type="term" value="C:nucleus"/>
    <property type="evidence" value="ECO:0007669"/>
    <property type="project" value="UniProtKB-SubCell"/>
</dbReference>
<keyword evidence="6" id="KW-0539">Nucleus</keyword>
<reference evidence="10 11" key="1">
    <citation type="journal article" date="2014" name="Am. J. Bot.">
        <title>Genome assembly and annotation for red clover (Trifolium pratense; Fabaceae).</title>
        <authorList>
            <person name="Istvanek J."/>
            <person name="Jaros M."/>
            <person name="Krenek A."/>
            <person name="Repkova J."/>
        </authorList>
    </citation>
    <scope>NUCLEOTIDE SEQUENCE [LARGE SCALE GENOMIC DNA]</scope>
    <source>
        <strain evidence="11">cv. Tatra</strain>
        <tissue evidence="10">Young leaves</tissue>
    </source>
</reference>
<evidence type="ECO:0000313" key="11">
    <source>
        <dbReference type="Proteomes" id="UP000236291"/>
    </source>
</evidence>
<dbReference type="Gene3D" id="3.40.50.300">
    <property type="entry name" value="P-loop containing nucleotide triphosphate hydrolases"/>
    <property type="match status" value="1"/>
</dbReference>
<evidence type="ECO:0000256" key="3">
    <source>
        <dbReference type="ARBA" id="ARBA00022741"/>
    </source>
</evidence>
<feature type="compositionally biased region" description="Acidic residues" evidence="8">
    <location>
        <begin position="46"/>
        <end position="57"/>
    </location>
</feature>